<accession>A0A2J6PGF2</accession>
<feature type="domain" description="Protein kinase" evidence="2">
    <location>
        <begin position="431"/>
        <end position="823"/>
    </location>
</feature>
<dbReference type="SMART" id="SM00220">
    <property type="entry name" value="S_TKc"/>
    <property type="match status" value="1"/>
</dbReference>
<dbReference type="CDD" id="cd00180">
    <property type="entry name" value="PKc"/>
    <property type="match status" value="1"/>
</dbReference>
<keyword evidence="3" id="KW-0808">Transferase</keyword>
<reference evidence="3 4" key="1">
    <citation type="submission" date="2016-05" db="EMBL/GenBank/DDBJ databases">
        <title>A degradative enzymes factory behind the ericoid mycorrhizal symbiosis.</title>
        <authorList>
            <consortium name="DOE Joint Genome Institute"/>
            <person name="Martino E."/>
            <person name="Morin E."/>
            <person name="Grelet G."/>
            <person name="Kuo A."/>
            <person name="Kohler A."/>
            <person name="Daghino S."/>
            <person name="Barry K."/>
            <person name="Choi C."/>
            <person name="Cichocki N."/>
            <person name="Clum A."/>
            <person name="Copeland A."/>
            <person name="Hainaut M."/>
            <person name="Haridas S."/>
            <person name="Labutti K."/>
            <person name="Lindquist E."/>
            <person name="Lipzen A."/>
            <person name="Khouja H.-R."/>
            <person name="Murat C."/>
            <person name="Ohm R."/>
            <person name="Olson A."/>
            <person name="Spatafora J."/>
            <person name="Veneault-Fourrey C."/>
            <person name="Henrissat B."/>
            <person name="Grigoriev I."/>
            <person name="Martin F."/>
            <person name="Perotto S."/>
        </authorList>
    </citation>
    <scope>NUCLEOTIDE SEQUENCE [LARGE SCALE GENOMIC DNA]</scope>
    <source>
        <strain evidence="3 4">UAMH 7357</strain>
    </source>
</reference>
<proteinExistence type="predicted"/>
<dbReference type="InterPro" id="IPR000719">
    <property type="entry name" value="Prot_kinase_dom"/>
</dbReference>
<name>A0A2J6PGF2_9HELO</name>
<keyword evidence="3" id="KW-0418">Kinase</keyword>
<dbReference type="PANTHER" id="PTHR24359">
    <property type="entry name" value="SERINE/THREONINE-PROTEIN KINASE SBK1"/>
    <property type="match status" value="1"/>
</dbReference>
<dbReference type="EMBL" id="KZ613536">
    <property type="protein sequence ID" value="PMD13098.1"/>
    <property type="molecule type" value="Genomic_DNA"/>
</dbReference>
<dbReference type="SUPFAM" id="SSF56112">
    <property type="entry name" value="Protein kinase-like (PK-like)"/>
    <property type="match status" value="1"/>
</dbReference>
<evidence type="ECO:0000313" key="4">
    <source>
        <dbReference type="Proteomes" id="UP000235672"/>
    </source>
</evidence>
<dbReference type="PROSITE" id="PS50011">
    <property type="entry name" value="PROTEIN_KINASE_DOM"/>
    <property type="match status" value="1"/>
</dbReference>
<evidence type="ECO:0000313" key="3">
    <source>
        <dbReference type="EMBL" id="PMD13098.1"/>
    </source>
</evidence>
<dbReference type="Pfam" id="PF00069">
    <property type="entry name" value="Pkinase"/>
    <property type="match status" value="1"/>
</dbReference>
<evidence type="ECO:0000259" key="2">
    <source>
        <dbReference type="PROSITE" id="PS50011"/>
    </source>
</evidence>
<dbReference type="Proteomes" id="UP000235672">
    <property type="component" value="Unassembled WGS sequence"/>
</dbReference>
<dbReference type="InterPro" id="IPR001245">
    <property type="entry name" value="Ser-Thr/Tyr_kinase_cat_dom"/>
</dbReference>
<organism evidence="3 4">
    <name type="scientific">Hyaloscypha hepaticicola</name>
    <dbReference type="NCBI Taxonomy" id="2082293"/>
    <lineage>
        <taxon>Eukaryota</taxon>
        <taxon>Fungi</taxon>
        <taxon>Dikarya</taxon>
        <taxon>Ascomycota</taxon>
        <taxon>Pezizomycotina</taxon>
        <taxon>Leotiomycetes</taxon>
        <taxon>Helotiales</taxon>
        <taxon>Hyaloscyphaceae</taxon>
        <taxon>Hyaloscypha</taxon>
    </lineage>
</organism>
<gene>
    <name evidence="3" type="ORF">NA56DRAFT_756055</name>
</gene>
<evidence type="ECO:0000256" key="1">
    <source>
        <dbReference type="SAM" id="MobiDB-lite"/>
    </source>
</evidence>
<dbReference type="GO" id="GO:0004674">
    <property type="term" value="F:protein serine/threonine kinase activity"/>
    <property type="evidence" value="ECO:0007669"/>
    <property type="project" value="TreeGrafter"/>
</dbReference>
<keyword evidence="4" id="KW-1185">Reference proteome</keyword>
<feature type="region of interest" description="Disordered" evidence="1">
    <location>
        <begin position="561"/>
        <end position="589"/>
    </location>
</feature>
<dbReference type="InterPro" id="IPR011009">
    <property type="entry name" value="Kinase-like_dom_sf"/>
</dbReference>
<sequence>MTANSSASAPENGAYACRPEVLQHLKNSYPLPKLAAQNDKEQTHEELMRQVKKNLNAEHDSPIEVTTPTERTSFGVRELTAVNNTSNSGQLDYGRRKSASVSQEDVYVGEDQASTPSLSASISTRFESNGEAGTISIPRSPPQLYLELRDNAELVNKPKIEESDAELINRGIHYERNGSVNGVDAEIARAAYRGRGLPDLGKKPNLPSAPSEVTDVTDLGNHLYGLKVQGQFVPPISHSDPREPLPDRLIDALHNPGYQEKKGFFPRDMLASLVDEECVVEELREVLKVLDDNAIRDYARKICGIGTSKNKGETQPLYKKIFVTLVLCEKTSSILKFLAEMVTDDDLPLVKVGRPGKSSGIFDLARRSKPNIPLTCFRGWSIIPIRSFEEWQWTTISPFFARSKGRKNVKHFILQDQVVLPFISDSRRDPIPQEILEFEGGYGQVFKVCIHPEHHDFHVPRTKNRSFAIKCLLSRDKEDFDHEVEMLKKFSGDSHPHLVSLLATYEQFKRFYLVFHWAEADLKDYWKDRNPRPLADYKTILWVAQQCEGIANGLQKIHHYESSSSKDQSKSIRKVRPLSSHNLAPPSHHAPINSMDQLFGRHGDIKPENVLLFSDPDDDGPIGTLKLTDFGLAEFSSIHSRSYKPKSKVAGISLNYRAPECDLQDGVIGRSYDIWTLGCLYLEFITWLLGGWTLVEQFTEKRTTKDALLLDIPTDTFFEIVKCGSTGPPGAMIKPAVTDFILDLHAHPKCTEYCHQFLHLIQYEMMIVKPNDPNVRGRISCEQVDQSLSKMLRNCVEDADYASKPAPWSRSRMERITTIQSAVEADTREPGVEALLKRDLRIYNGPTDRIFVPTYRRGPLCHPMHPV</sequence>
<dbReference type="AlphaFoldDB" id="A0A2J6PGF2"/>
<dbReference type="OrthoDB" id="1046782at2759"/>
<dbReference type="PANTHER" id="PTHR24359:SF37">
    <property type="entry name" value="PROTEIN KINASE DOMAIN-CONTAINING PROTEIN"/>
    <property type="match status" value="1"/>
</dbReference>
<dbReference type="GO" id="GO:0005524">
    <property type="term" value="F:ATP binding"/>
    <property type="evidence" value="ECO:0007669"/>
    <property type="project" value="InterPro"/>
</dbReference>
<dbReference type="Pfam" id="PF07714">
    <property type="entry name" value="PK_Tyr_Ser-Thr"/>
    <property type="match status" value="1"/>
</dbReference>
<protein>
    <submittedName>
        <fullName evidence="3">Kinase-like protein</fullName>
    </submittedName>
</protein>
<dbReference type="Gene3D" id="1.10.510.10">
    <property type="entry name" value="Transferase(Phosphotransferase) domain 1"/>
    <property type="match status" value="2"/>
</dbReference>